<sequence length="287" mass="32056">MVRPSLISRKARRAHTRHQEDLRQQGLPPCKGCHLCSLADIHEIKKKARERDSDAPFTPQQQQRENKPCSRSTIRKNLRNKLFQGAVVVPPRHVAHTEAMSEGDVEPGRLVFWTDGSRADDGSCGIGVAYRSSPEAAWTERSWSAPRSTQTHVLEVYAISKALEMAWDRCRDDMGMEQRPRPSSVCIYSDCAGALEYFTRFRHTLTGLKELPYGEELVGPGIIAAERLSVLNVAVKLQYVPGHSSIQGNTHAHRAARKGAKFIVEKRRAGRIMTAVGAKGARNQQII</sequence>
<dbReference type="GO" id="GO:0004523">
    <property type="term" value="F:RNA-DNA hybrid ribonuclease activity"/>
    <property type="evidence" value="ECO:0007669"/>
    <property type="project" value="InterPro"/>
</dbReference>
<accession>A0A194XFL1</accession>
<proteinExistence type="predicted"/>
<dbReference type="InParanoid" id="A0A194XFL1"/>
<dbReference type="Proteomes" id="UP000070700">
    <property type="component" value="Unassembled WGS sequence"/>
</dbReference>
<protein>
    <recommendedName>
        <fullName evidence="2">RNase H type-1 domain-containing protein</fullName>
    </recommendedName>
</protein>
<feature type="region of interest" description="Disordered" evidence="1">
    <location>
        <begin position="48"/>
        <end position="72"/>
    </location>
</feature>
<reference evidence="3 4" key="1">
    <citation type="submission" date="2015-10" db="EMBL/GenBank/DDBJ databases">
        <title>Full genome of DAOMC 229536 Phialocephala scopiformis, a fungal endophyte of spruce producing the potent anti-insectan compound rugulosin.</title>
        <authorList>
            <consortium name="DOE Joint Genome Institute"/>
            <person name="Walker A.K."/>
            <person name="Frasz S.L."/>
            <person name="Seifert K.A."/>
            <person name="Miller J.D."/>
            <person name="Mondo S.J."/>
            <person name="Labutti K."/>
            <person name="Lipzen A."/>
            <person name="Dockter R."/>
            <person name="Kennedy M."/>
            <person name="Grigoriev I.V."/>
            <person name="Spatafora J.W."/>
        </authorList>
    </citation>
    <scope>NUCLEOTIDE SEQUENCE [LARGE SCALE GENOMIC DNA]</scope>
    <source>
        <strain evidence="3 4">CBS 120377</strain>
    </source>
</reference>
<dbReference type="GeneID" id="28817775"/>
<dbReference type="Gene3D" id="3.30.420.10">
    <property type="entry name" value="Ribonuclease H-like superfamily/Ribonuclease H"/>
    <property type="match status" value="1"/>
</dbReference>
<feature type="region of interest" description="Disordered" evidence="1">
    <location>
        <begin position="1"/>
        <end position="24"/>
    </location>
</feature>
<dbReference type="OrthoDB" id="3548481at2759"/>
<evidence type="ECO:0000313" key="3">
    <source>
        <dbReference type="EMBL" id="KUJ18931.1"/>
    </source>
</evidence>
<dbReference type="InterPro" id="IPR002156">
    <property type="entry name" value="RNaseH_domain"/>
</dbReference>
<keyword evidence="4" id="KW-1185">Reference proteome</keyword>
<dbReference type="InterPro" id="IPR012337">
    <property type="entry name" value="RNaseH-like_sf"/>
</dbReference>
<evidence type="ECO:0000256" key="1">
    <source>
        <dbReference type="SAM" id="MobiDB-lite"/>
    </source>
</evidence>
<feature type="domain" description="RNase H type-1" evidence="2">
    <location>
        <begin position="106"/>
        <end position="261"/>
    </location>
</feature>
<evidence type="ECO:0000313" key="4">
    <source>
        <dbReference type="Proteomes" id="UP000070700"/>
    </source>
</evidence>
<dbReference type="InterPro" id="IPR036397">
    <property type="entry name" value="RNaseH_sf"/>
</dbReference>
<dbReference type="AlphaFoldDB" id="A0A194XFL1"/>
<dbReference type="RefSeq" id="XP_018073286.1">
    <property type="nucleotide sequence ID" value="XM_018208049.1"/>
</dbReference>
<organism evidence="3 4">
    <name type="scientific">Mollisia scopiformis</name>
    <name type="common">Conifer needle endophyte fungus</name>
    <name type="synonym">Phialocephala scopiformis</name>
    <dbReference type="NCBI Taxonomy" id="149040"/>
    <lineage>
        <taxon>Eukaryota</taxon>
        <taxon>Fungi</taxon>
        <taxon>Dikarya</taxon>
        <taxon>Ascomycota</taxon>
        <taxon>Pezizomycotina</taxon>
        <taxon>Leotiomycetes</taxon>
        <taxon>Helotiales</taxon>
        <taxon>Mollisiaceae</taxon>
        <taxon>Mollisia</taxon>
    </lineage>
</organism>
<dbReference type="PROSITE" id="PS50879">
    <property type="entry name" value="RNASE_H_1"/>
    <property type="match status" value="1"/>
</dbReference>
<dbReference type="Pfam" id="PF00075">
    <property type="entry name" value="RNase_H"/>
    <property type="match status" value="1"/>
</dbReference>
<dbReference type="SUPFAM" id="SSF53098">
    <property type="entry name" value="Ribonuclease H-like"/>
    <property type="match status" value="1"/>
</dbReference>
<dbReference type="GO" id="GO:0003676">
    <property type="term" value="F:nucleic acid binding"/>
    <property type="evidence" value="ECO:0007669"/>
    <property type="project" value="InterPro"/>
</dbReference>
<gene>
    <name evidence="3" type="ORF">LY89DRAFT_507998</name>
</gene>
<dbReference type="KEGG" id="psco:LY89DRAFT_507998"/>
<dbReference type="EMBL" id="KQ947412">
    <property type="protein sequence ID" value="KUJ18931.1"/>
    <property type="molecule type" value="Genomic_DNA"/>
</dbReference>
<evidence type="ECO:0000259" key="2">
    <source>
        <dbReference type="PROSITE" id="PS50879"/>
    </source>
</evidence>
<name>A0A194XFL1_MOLSC</name>